<dbReference type="EMBL" id="KN650252">
    <property type="protein sequence ID" value="KHN32299.1"/>
    <property type="molecule type" value="Genomic_DNA"/>
</dbReference>
<gene>
    <name evidence="1" type="ORF">glysoja_039162</name>
</gene>
<protein>
    <submittedName>
        <fullName evidence="1">Uncharacterized protein</fullName>
    </submittedName>
</protein>
<name>A0A0B2RJ17_GLYSO</name>
<dbReference type="AlphaFoldDB" id="A0A0B2RJ17"/>
<dbReference type="Proteomes" id="UP000053555">
    <property type="component" value="Unassembled WGS sequence"/>
</dbReference>
<proteinExistence type="predicted"/>
<sequence>MEMKLQCTGELNYNQQKKKQNIYAAAKQCLSNGNLGTSFFELLLRIFSFVL</sequence>
<reference evidence="1" key="1">
    <citation type="submission" date="2014-07" db="EMBL/GenBank/DDBJ databases">
        <title>Identification of a novel salt tolerance gene in wild soybean by whole-genome sequencing.</title>
        <authorList>
            <person name="Lam H.-M."/>
            <person name="Qi X."/>
            <person name="Li M.-W."/>
            <person name="Liu X."/>
            <person name="Xie M."/>
            <person name="Ni M."/>
            <person name="Xu X."/>
        </authorList>
    </citation>
    <scope>NUCLEOTIDE SEQUENCE [LARGE SCALE GENOMIC DNA]</scope>
    <source>
        <tissue evidence="1">Root</tissue>
    </source>
</reference>
<organism evidence="1">
    <name type="scientific">Glycine soja</name>
    <name type="common">Wild soybean</name>
    <dbReference type="NCBI Taxonomy" id="3848"/>
    <lineage>
        <taxon>Eukaryota</taxon>
        <taxon>Viridiplantae</taxon>
        <taxon>Streptophyta</taxon>
        <taxon>Embryophyta</taxon>
        <taxon>Tracheophyta</taxon>
        <taxon>Spermatophyta</taxon>
        <taxon>Magnoliopsida</taxon>
        <taxon>eudicotyledons</taxon>
        <taxon>Gunneridae</taxon>
        <taxon>Pentapetalae</taxon>
        <taxon>rosids</taxon>
        <taxon>fabids</taxon>
        <taxon>Fabales</taxon>
        <taxon>Fabaceae</taxon>
        <taxon>Papilionoideae</taxon>
        <taxon>50 kb inversion clade</taxon>
        <taxon>NPAAA clade</taxon>
        <taxon>indigoferoid/millettioid clade</taxon>
        <taxon>Phaseoleae</taxon>
        <taxon>Glycine</taxon>
        <taxon>Glycine subgen. Soja</taxon>
    </lineage>
</organism>
<accession>A0A0B2RJ17</accession>
<evidence type="ECO:0000313" key="1">
    <source>
        <dbReference type="EMBL" id="KHN32299.1"/>
    </source>
</evidence>